<dbReference type="InterPro" id="IPR009057">
    <property type="entry name" value="Homeodomain-like_sf"/>
</dbReference>
<dbReference type="Pfam" id="PF00440">
    <property type="entry name" value="TetR_N"/>
    <property type="match status" value="1"/>
</dbReference>
<name>A0A6G8KXE0_9MICO</name>
<proteinExistence type="predicted"/>
<dbReference type="AlphaFoldDB" id="A0A6G8KXE0"/>
<gene>
    <name evidence="4" type="ORF">EW640_08400</name>
</gene>
<evidence type="ECO:0000256" key="1">
    <source>
        <dbReference type="ARBA" id="ARBA00023125"/>
    </source>
</evidence>
<organism evidence="4 5">
    <name type="scientific">Brevibacterium luteolum</name>
    <dbReference type="NCBI Taxonomy" id="199591"/>
    <lineage>
        <taxon>Bacteria</taxon>
        <taxon>Bacillati</taxon>
        <taxon>Actinomycetota</taxon>
        <taxon>Actinomycetes</taxon>
        <taxon>Micrococcales</taxon>
        <taxon>Brevibacteriaceae</taxon>
        <taxon>Brevibacterium</taxon>
    </lineage>
</organism>
<dbReference type="PRINTS" id="PR00455">
    <property type="entry name" value="HTHTETR"/>
</dbReference>
<feature type="domain" description="HTH tetR-type" evidence="3">
    <location>
        <begin position="18"/>
        <end position="78"/>
    </location>
</feature>
<reference evidence="4 5" key="1">
    <citation type="submission" date="2019-02" db="EMBL/GenBank/DDBJ databases">
        <title>Complete Genome Sequence and Methylome Analysis of Brevibacterium luteolum NEB1784.</title>
        <authorList>
            <person name="Fomenkov A."/>
            <person name="Roberts R.J."/>
        </authorList>
    </citation>
    <scope>NUCLEOTIDE SEQUENCE [LARGE SCALE GENOMIC DNA]</scope>
    <source>
        <strain evidence="4 5">NEB1784</strain>
    </source>
</reference>
<dbReference type="EMBL" id="CP035810">
    <property type="protein sequence ID" value="QIN29291.1"/>
    <property type="molecule type" value="Genomic_DNA"/>
</dbReference>
<dbReference type="Gene3D" id="1.10.357.10">
    <property type="entry name" value="Tetracycline Repressor, domain 2"/>
    <property type="match status" value="1"/>
</dbReference>
<protein>
    <submittedName>
        <fullName evidence="4">TetR/AcrR family transcriptional regulator</fullName>
    </submittedName>
</protein>
<evidence type="ECO:0000313" key="4">
    <source>
        <dbReference type="EMBL" id="QIN29291.1"/>
    </source>
</evidence>
<dbReference type="GO" id="GO:0003700">
    <property type="term" value="F:DNA-binding transcription factor activity"/>
    <property type="evidence" value="ECO:0007669"/>
    <property type="project" value="TreeGrafter"/>
</dbReference>
<accession>A0A6G8KXE0</accession>
<sequence length="193" mass="20842">METAVDLPLEPCTPVETTPVGQQILQAASRLFYAHGITATGVDRIVEDAGTTKRTLYQRFGSKDALVAAYLQNRAHRWQTELLQAIDDADPAEGLDIVYDCAASWAEAGGRGCAFVNAWAEISAADHQALTAIREEKTWMLTLLTHLAGGDTSRGQILHLLYEGAQVDAAIGISPDAFATARATSHQILQHRS</sequence>
<dbReference type="PANTHER" id="PTHR30055">
    <property type="entry name" value="HTH-TYPE TRANSCRIPTIONAL REGULATOR RUTR"/>
    <property type="match status" value="1"/>
</dbReference>
<dbReference type="SUPFAM" id="SSF46689">
    <property type="entry name" value="Homeodomain-like"/>
    <property type="match status" value="1"/>
</dbReference>
<keyword evidence="1 2" id="KW-0238">DNA-binding</keyword>
<dbReference type="KEGG" id="blut:EW640_08400"/>
<dbReference type="GO" id="GO:0000976">
    <property type="term" value="F:transcription cis-regulatory region binding"/>
    <property type="evidence" value="ECO:0007669"/>
    <property type="project" value="TreeGrafter"/>
</dbReference>
<dbReference type="Proteomes" id="UP000501518">
    <property type="component" value="Chromosome"/>
</dbReference>
<evidence type="ECO:0000259" key="3">
    <source>
        <dbReference type="PROSITE" id="PS50977"/>
    </source>
</evidence>
<dbReference type="InterPro" id="IPR050109">
    <property type="entry name" value="HTH-type_TetR-like_transc_reg"/>
</dbReference>
<dbReference type="PANTHER" id="PTHR30055:SF200">
    <property type="entry name" value="HTH-TYPE TRANSCRIPTIONAL REPRESSOR BDCR"/>
    <property type="match status" value="1"/>
</dbReference>
<evidence type="ECO:0000313" key="5">
    <source>
        <dbReference type="Proteomes" id="UP000501518"/>
    </source>
</evidence>
<dbReference type="InterPro" id="IPR036271">
    <property type="entry name" value="Tet_transcr_reg_TetR-rel_C_sf"/>
</dbReference>
<dbReference type="PROSITE" id="PS50977">
    <property type="entry name" value="HTH_TETR_2"/>
    <property type="match status" value="1"/>
</dbReference>
<dbReference type="InterPro" id="IPR001647">
    <property type="entry name" value="HTH_TetR"/>
</dbReference>
<evidence type="ECO:0000256" key="2">
    <source>
        <dbReference type="PROSITE-ProRule" id="PRU00335"/>
    </source>
</evidence>
<dbReference type="SUPFAM" id="SSF48498">
    <property type="entry name" value="Tetracyclin repressor-like, C-terminal domain"/>
    <property type="match status" value="1"/>
</dbReference>
<feature type="DNA-binding region" description="H-T-H motif" evidence="2">
    <location>
        <begin position="41"/>
        <end position="60"/>
    </location>
</feature>